<organism evidence="12 13">
    <name type="scientific">Owenia fusiformis</name>
    <name type="common">Polychaete worm</name>
    <dbReference type="NCBI Taxonomy" id="6347"/>
    <lineage>
        <taxon>Eukaryota</taxon>
        <taxon>Metazoa</taxon>
        <taxon>Spiralia</taxon>
        <taxon>Lophotrochozoa</taxon>
        <taxon>Annelida</taxon>
        <taxon>Polychaeta</taxon>
        <taxon>Sedentaria</taxon>
        <taxon>Canalipalpata</taxon>
        <taxon>Sabellida</taxon>
        <taxon>Oweniida</taxon>
        <taxon>Oweniidae</taxon>
        <taxon>Owenia</taxon>
    </lineage>
</organism>
<dbReference type="InterPro" id="IPR017970">
    <property type="entry name" value="Homeobox_CS"/>
</dbReference>
<dbReference type="Pfam" id="PF00046">
    <property type="entry name" value="Homeodomain"/>
    <property type="match status" value="1"/>
</dbReference>
<dbReference type="GO" id="GO:0000981">
    <property type="term" value="F:DNA-binding transcription factor activity, RNA polymerase II-specific"/>
    <property type="evidence" value="ECO:0007669"/>
    <property type="project" value="InterPro"/>
</dbReference>
<dbReference type="Proteomes" id="UP000749559">
    <property type="component" value="Unassembled WGS sequence"/>
</dbReference>
<evidence type="ECO:0000256" key="8">
    <source>
        <dbReference type="ARBA" id="ARBA00038165"/>
    </source>
</evidence>
<dbReference type="AlphaFoldDB" id="A0A8J1T4B5"/>
<keyword evidence="6" id="KW-0804">Transcription</keyword>
<keyword evidence="2" id="KW-0217">Developmental protein</keyword>
<comment type="similarity">
    <text evidence="8">Belongs to the HMX homeobox family.</text>
</comment>
<feature type="compositionally biased region" description="Polar residues" evidence="11">
    <location>
        <begin position="14"/>
        <end position="23"/>
    </location>
</feature>
<evidence type="ECO:0000256" key="7">
    <source>
        <dbReference type="ARBA" id="ARBA00023242"/>
    </source>
</evidence>
<feature type="compositionally biased region" description="Acidic residues" evidence="11">
    <location>
        <begin position="178"/>
        <end position="191"/>
    </location>
</feature>
<dbReference type="PROSITE" id="PS00027">
    <property type="entry name" value="HOMEOBOX_1"/>
    <property type="match status" value="1"/>
</dbReference>
<evidence type="ECO:0000313" key="13">
    <source>
        <dbReference type="Proteomes" id="UP000749559"/>
    </source>
</evidence>
<proteinExistence type="inferred from homology"/>
<keyword evidence="4 9" id="KW-0238">DNA-binding</keyword>
<evidence type="ECO:0000256" key="10">
    <source>
        <dbReference type="RuleBase" id="RU000682"/>
    </source>
</evidence>
<dbReference type="CDD" id="cd00086">
    <property type="entry name" value="homeodomain"/>
    <property type="match status" value="1"/>
</dbReference>
<evidence type="ECO:0000256" key="5">
    <source>
        <dbReference type="ARBA" id="ARBA00023155"/>
    </source>
</evidence>
<dbReference type="GO" id="GO:0005634">
    <property type="term" value="C:nucleus"/>
    <property type="evidence" value="ECO:0007669"/>
    <property type="project" value="UniProtKB-SubCell"/>
</dbReference>
<dbReference type="Gene3D" id="1.10.10.60">
    <property type="entry name" value="Homeodomain-like"/>
    <property type="match status" value="1"/>
</dbReference>
<feature type="compositionally biased region" description="Basic and acidic residues" evidence="11">
    <location>
        <begin position="1"/>
        <end position="13"/>
    </location>
</feature>
<evidence type="ECO:0000256" key="6">
    <source>
        <dbReference type="ARBA" id="ARBA00023163"/>
    </source>
</evidence>
<protein>
    <submittedName>
        <fullName evidence="12">Uncharacterized protein</fullName>
    </submittedName>
</protein>
<dbReference type="PANTHER" id="PTHR46110:SF3">
    <property type="entry name" value="HOMEOBOX PROTEIN HMX"/>
    <property type="match status" value="1"/>
</dbReference>
<keyword evidence="3" id="KW-0805">Transcription regulation</keyword>
<feature type="region of interest" description="Disordered" evidence="11">
    <location>
        <begin position="1"/>
        <end position="85"/>
    </location>
</feature>
<dbReference type="InterPro" id="IPR009057">
    <property type="entry name" value="Homeodomain-like_sf"/>
</dbReference>
<keyword evidence="5 9" id="KW-0371">Homeobox</keyword>
<dbReference type="PROSITE" id="PS50071">
    <property type="entry name" value="HOMEOBOX_2"/>
    <property type="match status" value="1"/>
</dbReference>
<dbReference type="InterPro" id="IPR001356">
    <property type="entry name" value="HD"/>
</dbReference>
<reference evidence="12" key="1">
    <citation type="submission" date="2022-03" db="EMBL/GenBank/DDBJ databases">
        <authorList>
            <person name="Martin C."/>
        </authorList>
    </citation>
    <scope>NUCLEOTIDE SEQUENCE</scope>
</reference>
<evidence type="ECO:0000256" key="1">
    <source>
        <dbReference type="ARBA" id="ARBA00004123"/>
    </source>
</evidence>
<dbReference type="SMART" id="SM00389">
    <property type="entry name" value="HOX"/>
    <property type="match status" value="1"/>
</dbReference>
<dbReference type="FunFam" id="1.10.10.60:FF:000053">
    <property type="entry name" value="H6 family homeobox 2"/>
    <property type="match status" value="1"/>
</dbReference>
<dbReference type="OrthoDB" id="6159439at2759"/>
<dbReference type="SUPFAM" id="SSF46689">
    <property type="entry name" value="Homeodomain-like"/>
    <property type="match status" value="1"/>
</dbReference>
<name>A0A8J1T4B5_OWEFU</name>
<evidence type="ECO:0000256" key="4">
    <source>
        <dbReference type="ARBA" id="ARBA00023125"/>
    </source>
</evidence>
<feature type="compositionally biased region" description="Polar residues" evidence="11">
    <location>
        <begin position="59"/>
        <end position="85"/>
    </location>
</feature>
<dbReference type="GO" id="GO:0000977">
    <property type="term" value="F:RNA polymerase II transcription regulatory region sequence-specific DNA binding"/>
    <property type="evidence" value="ECO:0007669"/>
    <property type="project" value="TreeGrafter"/>
</dbReference>
<comment type="caution">
    <text evidence="12">The sequence shown here is derived from an EMBL/GenBank/DDBJ whole genome shotgun (WGS) entry which is preliminary data.</text>
</comment>
<dbReference type="PRINTS" id="PR00024">
    <property type="entry name" value="HOMEOBOX"/>
</dbReference>
<evidence type="ECO:0000256" key="9">
    <source>
        <dbReference type="PROSITE-ProRule" id="PRU00108"/>
    </source>
</evidence>
<sequence length="343" mass="38563">MRMEENQKREHIHSSFSINSILSKPNKKKPDDDKTPERRRSTSPKYPNETQHAPKASDSDSTIENDAKSAPSTEETNPIVFNSQYGPPVTHPGFTHLMDPRTVLARNPWYPFFAVPPYPVPLPAHQHVPTSVQSLPASPLRIPTIPSSISPNNKSELMVKERLSPGNSRLSPALSDDASIDDADDKDSDIEMNDHTDNPDRSKMARKKKTRTVFSRSQVFRLESTFDMKRYLSSSERAALAASLHLTETQVKIWFQNRRNKWKKLLAQELETHSSAHNTGLSLSTLQQRLVKVPVLYHEGGSQMTTSSEGVLTQSPLMTTFPSMYGLSSVYPNLRPTLPNISH</sequence>
<gene>
    <name evidence="12" type="ORF">OFUS_LOCUS11277</name>
</gene>
<feature type="region of interest" description="Disordered" evidence="11">
    <location>
        <begin position="163"/>
        <end position="210"/>
    </location>
</feature>
<accession>A0A8J1T4B5</accession>
<dbReference type="PANTHER" id="PTHR46110">
    <property type="entry name" value="HOMEOBOX PROTEIN HMX"/>
    <property type="match status" value="1"/>
</dbReference>
<evidence type="ECO:0000313" key="12">
    <source>
        <dbReference type="EMBL" id="CAH1785178.1"/>
    </source>
</evidence>
<feature type="compositionally biased region" description="Basic and acidic residues" evidence="11">
    <location>
        <begin position="28"/>
        <end position="40"/>
    </location>
</feature>
<dbReference type="InterPro" id="IPR051300">
    <property type="entry name" value="HMX_Homeobox_TF"/>
</dbReference>
<keyword evidence="7 9" id="KW-0539">Nucleus</keyword>
<dbReference type="EMBL" id="CAIIXF020000005">
    <property type="protein sequence ID" value="CAH1785178.1"/>
    <property type="molecule type" value="Genomic_DNA"/>
</dbReference>
<feature type="compositionally biased region" description="Basic and acidic residues" evidence="11">
    <location>
        <begin position="192"/>
        <end position="203"/>
    </location>
</feature>
<feature type="DNA-binding region" description="Homeobox" evidence="9">
    <location>
        <begin position="207"/>
        <end position="266"/>
    </location>
</feature>
<keyword evidence="13" id="KW-1185">Reference proteome</keyword>
<dbReference type="InterPro" id="IPR020479">
    <property type="entry name" value="HD_metazoa"/>
</dbReference>
<evidence type="ECO:0000256" key="2">
    <source>
        <dbReference type="ARBA" id="ARBA00022473"/>
    </source>
</evidence>
<evidence type="ECO:0000256" key="11">
    <source>
        <dbReference type="SAM" id="MobiDB-lite"/>
    </source>
</evidence>
<comment type="subcellular location">
    <subcellularLocation>
        <location evidence="1 9 10">Nucleus</location>
    </subcellularLocation>
</comment>
<evidence type="ECO:0000256" key="3">
    <source>
        <dbReference type="ARBA" id="ARBA00023015"/>
    </source>
</evidence>